<evidence type="ECO:0000259" key="6">
    <source>
        <dbReference type="Pfam" id="PF00496"/>
    </source>
</evidence>
<dbReference type="GO" id="GO:0015833">
    <property type="term" value="P:peptide transport"/>
    <property type="evidence" value="ECO:0007669"/>
    <property type="project" value="UniProtKB-KW"/>
</dbReference>
<dbReference type="GO" id="GO:0030288">
    <property type="term" value="C:outer membrane-bounded periplasmic space"/>
    <property type="evidence" value="ECO:0007669"/>
    <property type="project" value="UniProtKB-ARBA"/>
</dbReference>
<dbReference type="Gene3D" id="3.90.76.10">
    <property type="entry name" value="Dipeptide-binding Protein, Domain 1"/>
    <property type="match status" value="1"/>
</dbReference>
<evidence type="ECO:0000313" key="8">
    <source>
        <dbReference type="Proteomes" id="UP000003597"/>
    </source>
</evidence>
<dbReference type="EMBL" id="AGCN01000036">
    <property type="protein sequence ID" value="EHN60445.1"/>
    <property type="molecule type" value="Genomic_DNA"/>
</dbReference>
<evidence type="ECO:0000256" key="1">
    <source>
        <dbReference type="ARBA" id="ARBA00004193"/>
    </source>
</evidence>
<accession>A0AB72Z6I3</accession>
<name>A0AB72Z6I3_LISIO</name>
<dbReference type="InterPro" id="IPR000914">
    <property type="entry name" value="SBP_5_dom"/>
</dbReference>
<evidence type="ECO:0000256" key="3">
    <source>
        <dbReference type="ARBA" id="ARBA00022448"/>
    </source>
</evidence>
<gene>
    <name evidence="7" type="ORF">HMPREF0557_02370</name>
</gene>
<proteinExistence type="inferred from homology"/>
<dbReference type="PANTHER" id="PTHR30290:SF10">
    <property type="entry name" value="PERIPLASMIC OLIGOPEPTIDE-BINDING PROTEIN-RELATED"/>
    <property type="match status" value="1"/>
</dbReference>
<dbReference type="PROSITE" id="PS01040">
    <property type="entry name" value="SBP_BACTERIAL_5"/>
    <property type="match status" value="1"/>
</dbReference>
<organism evidence="7 8">
    <name type="scientific">Listeria innocua ATCC 33091</name>
    <dbReference type="NCBI Taxonomy" id="1002366"/>
    <lineage>
        <taxon>Bacteria</taxon>
        <taxon>Bacillati</taxon>
        <taxon>Bacillota</taxon>
        <taxon>Bacilli</taxon>
        <taxon>Bacillales</taxon>
        <taxon>Listeriaceae</taxon>
        <taxon>Listeria</taxon>
    </lineage>
</organism>
<feature type="domain" description="Solute-binding protein family 5" evidence="6">
    <location>
        <begin position="114"/>
        <end position="502"/>
    </location>
</feature>
<dbReference type="SUPFAM" id="SSF53850">
    <property type="entry name" value="Periplasmic binding protein-like II"/>
    <property type="match status" value="1"/>
</dbReference>
<keyword evidence="5" id="KW-0653">Protein transport</keyword>
<reference evidence="7 8" key="1">
    <citation type="submission" date="2011-08" db="EMBL/GenBank/DDBJ databases">
        <authorList>
            <person name="Weinstock G."/>
            <person name="Sodergren E."/>
            <person name="Clifton S."/>
            <person name="Fulton L."/>
            <person name="Fulton B."/>
            <person name="Courtney L."/>
            <person name="Fronick C."/>
            <person name="Harrison M."/>
            <person name="Strong C."/>
            <person name="Farmer C."/>
            <person name="Delahaunty K."/>
            <person name="Markovic C."/>
            <person name="Hall O."/>
            <person name="Minx P."/>
            <person name="Tomlinson C."/>
            <person name="Mitreva M."/>
            <person name="Hou S."/>
            <person name="Chen J."/>
            <person name="Wollam A."/>
            <person name="Pepin K.H."/>
            <person name="Johnson M."/>
            <person name="Bhonagiri V."/>
            <person name="Zhang X."/>
            <person name="Suruliraj S."/>
            <person name="Warren W."/>
            <person name="Chinwalla A."/>
            <person name="Mardis E.R."/>
            <person name="Wilson R.K."/>
        </authorList>
    </citation>
    <scope>NUCLEOTIDE SEQUENCE [LARGE SCALE GENOMIC DNA]</scope>
    <source>
        <strain evidence="7 8">ATCC 33091</strain>
    </source>
</reference>
<sequence length="583" mass="65215">MVAEVLREFGRKSVIFLRNQKALTKRGGEILHKTARKMVVALSLLCLLVLTACQSGDKGESEKVTSEKKAKVVNIMETSGIPNASPTLADNSVSFRVINQIFEGLYRLDKNGKPALALAASEPEEKDGGKTLIFKIRDDAKWSNGDPVTAHDFEYAWKKVVDPKTAAAYGPQMEEIVKNATQILKGEMSPDELGIKALDDKTLQIELENPVPIFKELLTTGTFFPQNQAFVEKQGDRYGTKSDTLISNGPYKLENWNGTNMTWDYVKNPTYWDKKNVPTEKIHVTVVKDTNAALNLYNTNKLDRVELDGEFVKQYKDDKNFHKEATGRSVYMKMNQGKDGVKTDLANLNLRRALAMAIDKTGMVNTLLANGSKALNGDVPADIMFDPETKEDFRKQNGDLLKFDQQEAISAWKQGLKEIGKSELTLTLTSGDTSLQRKQTEFIQNQLEENLPGLTIKLKNVTNQASFQADVTQDFELLLGGWGGDYQDPLTYLNLFLTNSPGNHTGFSDAKYDELVLGAKGKLSANPEKRWQALLEAEQILLKDNAVLIPLYQGGRAYLQKSNLKNYTTYPIGSENYKWIEKN</sequence>
<comment type="similarity">
    <text evidence="2">Belongs to the bacterial solute-binding protein 5 family.</text>
</comment>
<dbReference type="PIRSF" id="PIRSF002741">
    <property type="entry name" value="MppA"/>
    <property type="match status" value="1"/>
</dbReference>
<evidence type="ECO:0000313" key="7">
    <source>
        <dbReference type="EMBL" id="EHN60445.1"/>
    </source>
</evidence>
<dbReference type="FunFam" id="3.10.105.10:FF:000001">
    <property type="entry name" value="Oligopeptide ABC transporter, oligopeptide-binding protein"/>
    <property type="match status" value="1"/>
</dbReference>
<dbReference type="Pfam" id="PF00496">
    <property type="entry name" value="SBP_bac_5"/>
    <property type="match status" value="1"/>
</dbReference>
<protein>
    <submittedName>
        <fullName evidence="7">ABC transporter, substrate-binding protein, family 5</fullName>
    </submittedName>
</protein>
<evidence type="ECO:0000256" key="4">
    <source>
        <dbReference type="ARBA" id="ARBA00022729"/>
    </source>
</evidence>
<dbReference type="InterPro" id="IPR030678">
    <property type="entry name" value="Peptide/Ni-bd"/>
</dbReference>
<keyword evidence="4" id="KW-0732">Signal</keyword>
<comment type="subcellular location">
    <subcellularLocation>
        <location evidence="1">Cell membrane</location>
        <topology evidence="1">Lipid-anchor</topology>
    </subcellularLocation>
</comment>
<dbReference type="Proteomes" id="UP000003597">
    <property type="component" value="Unassembled WGS sequence"/>
</dbReference>
<dbReference type="GO" id="GO:1904680">
    <property type="term" value="F:peptide transmembrane transporter activity"/>
    <property type="evidence" value="ECO:0007669"/>
    <property type="project" value="TreeGrafter"/>
</dbReference>
<dbReference type="Gene3D" id="3.40.190.10">
    <property type="entry name" value="Periplasmic binding protein-like II"/>
    <property type="match status" value="1"/>
</dbReference>
<evidence type="ECO:0000256" key="2">
    <source>
        <dbReference type="ARBA" id="ARBA00005695"/>
    </source>
</evidence>
<keyword evidence="3" id="KW-0813">Transport</keyword>
<keyword evidence="5" id="KW-0571">Peptide transport</keyword>
<dbReference type="CDD" id="cd08504">
    <property type="entry name" value="PBP2_OppA"/>
    <property type="match status" value="1"/>
</dbReference>
<keyword evidence="8" id="KW-1185">Reference proteome</keyword>
<dbReference type="InterPro" id="IPR039424">
    <property type="entry name" value="SBP_5"/>
</dbReference>
<dbReference type="Gene3D" id="3.10.105.10">
    <property type="entry name" value="Dipeptide-binding Protein, Domain 3"/>
    <property type="match status" value="1"/>
</dbReference>
<evidence type="ECO:0000256" key="5">
    <source>
        <dbReference type="ARBA" id="ARBA00022856"/>
    </source>
</evidence>
<dbReference type="InterPro" id="IPR023765">
    <property type="entry name" value="SBP_5_CS"/>
</dbReference>
<dbReference type="GO" id="GO:0043190">
    <property type="term" value="C:ATP-binding cassette (ABC) transporter complex"/>
    <property type="evidence" value="ECO:0007669"/>
    <property type="project" value="InterPro"/>
</dbReference>
<comment type="caution">
    <text evidence="7">The sequence shown here is derived from an EMBL/GenBank/DDBJ whole genome shotgun (WGS) entry which is preliminary data.</text>
</comment>
<dbReference type="PANTHER" id="PTHR30290">
    <property type="entry name" value="PERIPLASMIC BINDING COMPONENT OF ABC TRANSPORTER"/>
    <property type="match status" value="1"/>
</dbReference>
<dbReference type="FunFam" id="3.90.76.10:FF:000001">
    <property type="entry name" value="Oligopeptide ABC transporter substrate-binding protein"/>
    <property type="match status" value="1"/>
</dbReference>
<dbReference type="AlphaFoldDB" id="A0AB72Z6I3"/>